<evidence type="ECO:0000313" key="10">
    <source>
        <dbReference type="Proteomes" id="UP001213000"/>
    </source>
</evidence>
<keyword evidence="3 7" id="KW-0812">Transmembrane</keyword>
<dbReference type="InterPro" id="IPR058533">
    <property type="entry name" value="Cation_efflux_TM"/>
</dbReference>
<keyword evidence="4" id="KW-0862">Zinc</keyword>
<feature type="transmembrane region" description="Helical" evidence="7">
    <location>
        <begin position="6"/>
        <end position="29"/>
    </location>
</feature>
<feature type="transmembrane region" description="Helical" evidence="7">
    <location>
        <begin position="111"/>
        <end position="130"/>
    </location>
</feature>
<comment type="similarity">
    <text evidence="2">Belongs to the cation diffusion facilitator (CDF) transporter (TC 2.A.4) family. SLC30A subfamily.</text>
</comment>
<keyword evidence="10" id="KW-1185">Reference proteome</keyword>
<accession>A0AAD5YUA9</accession>
<evidence type="ECO:0000256" key="6">
    <source>
        <dbReference type="ARBA" id="ARBA00023136"/>
    </source>
</evidence>
<proteinExistence type="inferred from homology"/>
<protein>
    <recommendedName>
        <fullName evidence="8">Cation efflux protein transmembrane domain-containing protein</fullName>
    </recommendedName>
</protein>
<dbReference type="AlphaFoldDB" id="A0AAD5YUA9"/>
<organism evidence="9 10">
    <name type="scientific">Leucocoprinus birnbaumii</name>
    <dbReference type="NCBI Taxonomy" id="56174"/>
    <lineage>
        <taxon>Eukaryota</taxon>
        <taxon>Fungi</taxon>
        <taxon>Dikarya</taxon>
        <taxon>Basidiomycota</taxon>
        <taxon>Agaricomycotina</taxon>
        <taxon>Agaricomycetes</taxon>
        <taxon>Agaricomycetidae</taxon>
        <taxon>Agaricales</taxon>
        <taxon>Agaricineae</taxon>
        <taxon>Agaricaceae</taxon>
        <taxon>Leucocoprinus</taxon>
    </lineage>
</organism>
<gene>
    <name evidence="9" type="ORF">NP233_g7801</name>
</gene>
<feature type="transmembrane region" description="Helical" evidence="7">
    <location>
        <begin position="72"/>
        <end position="91"/>
    </location>
</feature>
<dbReference type="PANTHER" id="PTHR45820:SF5">
    <property type="entry name" value="DIFFUSION FACILITATOR FAMILY METAL ION TRANSPORTER, PUTATIVE-RELATED"/>
    <property type="match status" value="1"/>
</dbReference>
<evidence type="ECO:0000256" key="2">
    <source>
        <dbReference type="ARBA" id="ARBA00008873"/>
    </source>
</evidence>
<reference evidence="9" key="1">
    <citation type="submission" date="2022-07" db="EMBL/GenBank/DDBJ databases">
        <title>Genome Sequence of Leucocoprinus birnbaumii.</title>
        <authorList>
            <person name="Buettner E."/>
        </authorList>
    </citation>
    <scope>NUCLEOTIDE SEQUENCE</scope>
    <source>
        <strain evidence="9">VT141</strain>
    </source>
</reference>
<evidence type="ECO:0000256" key="5">
    <source>
        <dbReference type="ARBA" id="ARBA00022989"/>
    </source>
</evidence>
<dbReference type="GO" id="GO:0016020">
    <property type="term" value="C:membrane"/>
    <property type="evidence" value="ECO:0007669"/>
    <property type="project" value="UniProtKB-SubCell"/>
</dbReference>
<feature type="domain" description="Cation efflux protein transmembrane" evidence="8">
    <location>
        <begin position="78"/>
        <end position="257"/>
    </location>
</feature>
<comment type="subcellular location">
    <subcellularLocation>
        <location evidence="1">Membrane</location>
        <topology evidence="1">Multi-pass membrane protein</topology>
    </subcellularLocation>
</comment>
<dbReference type="EMBL" id="JANIEX010000593">
    <property type="protein sequence ID" value="KAJ3565187.1"/>
    <property type="molecule type" value="Genomic_DNA"/>
</dbReference>
<evidence type="ECO:0000256" key="1">
    <source>
        <dbReference type="ARBA" id="ARBA00004141"/>
    </source>
</evidence>
<dbReference type="GO" id="GO:0006882">
    <property type="term" value="P:intracellular zinc ion homeostasis"/>
    <property type="evidence" value="ECO:0007669"/>
    <property type="project" value="TreeGrafter"/>
</dbReference>
<name>A0AAD5YUA9_9AGAR</name>
<comment type="caution">
    <text evidence="9">The sequence shown here is derived from an EMBL/GenBank/DDBJ whole genome shotgun (WGS) entry which is preliminary data.</text>
</comment>
<evidence type="ECO:0000256" key="3">
    <source>
        <dbReference type="ARBA" id="ARBA00022692"/>
    </source>
</evidence>
<dbReference type="Proteomes" id="UP001213000">
    <property type="component" value="Unassembled WGS sequence"/>
</dbReference>
<dbReference type="PANTHER" id="PTHR45820">
    <property type="entry name" value="FI23527P1"/>
    <property type="match status" value="1"/>
</dbReference>
<sequence length="259" mass="28626">MKNTTRIAIVLGITLSFFIAEITGAVRLTPSLLSPAHIRNHTSRLKVLHSLPTRSVFPKIPRSNIINRFRGVWCEIFSSITSISIAFFAAYLQDRGKHTTKFTYALHRAELVGAFFNGVFLIALALSIFLQSLDRFVHLEVIKKPLLVLVISLNSSGDIRHNPLITSAQEHHHDHEHGQPAHAVALKPEIAATEDSISDSVHAKHNHTVNPPAVVAERNLGLLGVLIHILGDTINNIGVIIAAVIMWKTEPHNFESILC</sequence>
<evidence type="ECO:0000259" key="8">
    <source>
        <dbReference type="Pfam" id="PF01545"/>
    </source>
</evidence>
<dbReference type="Pfam" id="PF01545">
    <property type="entry name" value="Cation_efflux"/>
    <property type="match status" value="1"/>
</dbReference>
<evidence type="ECO:0000313" key="9">
    <source>
        <dbReference type="EMBL" id="KAJ3565187.1"/>
    </source>
</evidence>
<dbReference type="Gene3D" id="1.20.1510.10">
    <property type="entry name" value="Cation efflux protein transmembrane domain"/>
    <property type="match status" value="1"/>
</dbReference>
<dbReference type="GO" id="GO:0005385">
    <property type="term" value="F:zinc ion transmembrane transporter activity"/>
    <property type="evidence" value="ECO:0007669"/>
    <property type="project" value="TreeGrafter"/>
</dbReference>
<evidence type="ECO:0000256" key="7">
    <source>
        <dbReference type="SAM" id="Phobius"/>
    </source>
</evidence>
<dbReference type="InterPro" id="IPR027469">
    <property type="entry name" value="Cation_efflux_TMD_sf"/>
</dbReference>
<keyword evidence="5 7" id="KW-1133">Transmembrane helix</keyword>
<dbReference type="SUPFAM" id="SSF161111">
    <property type="entry name" value="Cation efflux protein transmembrane domain-like"/>
    <property type="match status" value="1"/>
</dbReference>
<evidence type="ECO:0000256" key="4">
    <source>
        <dbReference type="ARBA" id="ARBA00022833"/>
    </source>
</evidence>
<keyword evidence="6 7" id="KW-0472">Membrane</keyword>